<protein>
    <submittedName>
        <fullName evidence="1">Uncharacterized protein</fullName>
    </submittedName>
</protein>
<sequence length="42" mass="4644">MNTTCHFMDKKPGRGTRSGALLPGFSAFSVNFRPEIVTKLCQ</sequence>
<reference evidence="1 2" key="1">
    <citation type="submission" date="2010-08" db="EMBL/GenBank/DDBJ databases">
        <authorList>
            <person name="Weinstock G."/>
            <person name="Sodergren E."/>
            <person name="Clifton S."/>
            <person name="Fulton L."/>
            <person name="Fulton B."/>
            <person name="Courtney L."/>
            <person name="Fronick C."/>
            <person name="Harrison M."/>
            <person name="Strong C."/>
            <person name="Farmer C."/>
            <person name="Delahaunty K."/>
            <person name="Markovic C."/>
            <person name="Hall O."/>
            <person name="Minx P."/>
            <person name="Tomlinson C."/>
            <person name="Mitreva M."/>
            <person name="Hou S."/>
            <person name="Chen J."/>
            <person name="Wollam A."/>
            <person name="Pepin K.H."/>
            <person name="Johnson M."/>
            <person name="Bhonagiri V."/>
            <person name="Zhang X."/>
            <person name="Suruliraj S."/>
            <person name="Warren W."/>
            <person name="Chinwalla A."/>
            <person name="Mardis E.R."/>
            <person name="Wilson R.K."/>
        </authorList>
    </citation>
    <scope>NUCLEOTIDE SEQUENCE [LARGE SCALE GENOMIC DNA]</scope>
    <source>
        <strain evidence="1 2">KLE1255</strain>
    </source>
</reference>
<name>E2ZEL0_9FIRM</name>
<accession>E2ZEL0</accession>
<comment type="caution">
    <text evidence="1">The sequence shown here is derived from an EMBL/GenBank/DDBJ whole genome shotgun (WGS) entry which is preliminary data.</text>
</comment>
<proteinExistence type="predicted"/>
<organism evidence="1 2">
    <name type="scientific">Faecalibacterium cf. prausnitzii KLE1255</name>
    <dbReference type="NCBI Taxonomy" id="748224"/>
    <lineage>
        <taxon>Bacteria</taxon>
        <taxon>Bacillati</taxon>
        <taxon>Bacillota</taxon>
        <taxon>Clostridia</taxon>
        <taxon>Eubacteriales</taxon>
        <taxon>Oscillospiraceae</taxon>
        <taxon>Faecalibacterium</taxon>
    </lineage>
</organism>
<dbReference type="EMBL" id="AECU01000013">
    <property type="protein sequence ID" value="EFQ08382.1"/>
    <property type="molecule type" value="Genomic_DNA"/>
</dbReference>
<dbReference type="HOGENOM" id="CLU_3251764_0_0_9"/>
<evidence type="ECO:0000313" key="1">
    <source>
        <dbReference type="EMBL" id="EFQ08382.1"/>
    </source>
</evidence>
<dbReference type="AlphaFoldDB" id="E2ZEL0"/>
<dbReference type="BioCyc" id="FCF748224-HMP:GTSS-3072-MONOMER"/>
<evidence type="ECO:0000313" key="2">
    <source>
        <dbReference type="Proteomes" id="UP000006028"/>
    </source>
</evidence>
<gene>
    <name evidence="1" type="ORF">HMPREF9436_00087</name>
</gene>
<dbReference type="STRING" id="748224.HMPREF9436_00087"/>
<dbReference type="Proteomes" id="UP000006028">
    <property type="component" value="Unassembled WGS sequence"/>
</dbReference>